<accession>K0AXP9</accession>
<name>K0AXP9_GOTA9</name>
<dbReference type="Pfam" id="PF12671">
    <property type="entry name" value="Amidase_6"/>
    <property type="match status" value="1"/>
</dbReference>
<dbReference type="EMBL" id="CP003326">
    <property type="protein sequence ID" value="AFS77944.1"/>
    <property type="molecule type" value="Genomic_DNA"/>
</dbReference>
<protein>
    <recommendedName>
        <fullName evidence="1">Putative amidase domain-containing protein</fullName>
    </recommendedName>
</protein>
<evidence type="ECO:0000313" key="2">
    <source>
        <dbReference type="EMBL" id="AFS77944.1"/>
    </source>
</evidence>
<dbReference type="PANTHER" id="PTHR40032">
    <property type="entry name" value="EXPORTED PROTEIN-RELATED"/>
    <property type="match status" value="1"/>
</dbReference>
<dbReference type="HOGENOM" id="CLU_048731_2_0_9"/>
<sequence>MDYNFKKTDTELFPYNRINAYRYAKRWALDRNPRFYDFEDLGGDCTNFASQVLYAGGCPMNYTKWTGWYYNNLNDRAAAWTGVEYLYKFLINNKGRGPVGRLCDIKEIEIGDIVQLNFEQDNIFNHSPVVVRIERPINPDNIFIAAHTDDRFDYRLSNYYYTDIRFIHIEGYRY</sequence>
<organism evidence="2 3">
    <name type="scientific">Gottschalkia acidurici (strain ATCC 7906 / DSM 604 / BCRC 14475 / CIP 104303 / KCTC 5404 / NCIMB 10678 / 9a)</name>
    <name type="common">Clostridium acidurici</name>
    <dbReference type="NCBI Taxonomy" id="1128398"/>
    <lineage>
        <taxon>Bacteria</taxon>
        <taxon>Bacillati</taxon>
        <taxon>Bacillota</taxon>
        <taxon>Tissierellia</taxon>
        <taxon>Tissierellales</taxon>
        <taxon>Gottschalkiaceae</taxon>
        <taxon>Gottschalkia</taxon>
    </lineage>
</organism>
<dbReference type="STRING" id="1128398.Curi_c08740"/>
<evidence type="ECO:0000313" key="3">
    <source>
        <dbReference type="Proteomes" id="UP000006094"/>
    </source>
</evidence>
<dbReference type="InterPro" id="IPR024301">
    <property type="entry name" value="Amidase_6"/>
</dbReference>
<reference evidence="2 3" key="1">
    <citation type="journal article" date="2012" name="PLoS ONE">
        <title>The purine-utilizing bacterium Clostridium acidurici 9a: a genome-guided metabolic reconsideration.</title>
        <authorList>
            <person name="Hartwich K."/>
            <person name="Poehlein A."/>
            <person name="Daniel R."/>
        </authorList>
    </citation>
    <scope>NUCLEOTIDE SEQUENCE [LARGE SCALE GENOMIC DNA]</scope>
    <source>
        <strain evidence="3">ATCC 7906 / DSM 604 / BCRC 14475 / CIP 104303 / KCTC 5404 / NCIMB 10678 / 9a</strain>
    </source>
</reference>
<dbReference type="Proteomes" id="UP000006094">
    <property type="component" value="Chromosome"/>
</dbReference>
<evidence type="ECO:0000259" key="1">
    <source>
        <dbReference type="Pfam" id="PF12671"/>
    </source>
</evidence>
<dbReference type="KEGG" id="cad:Curi_c08740"/>
<gene>
    <name evidence="2" type="ordered locus">Curi_c08740</name>
</gene>
<dbReference type="AlphaFoldDB" id="K0AXP9"/>
<feature type="domain" description="Putative amidase" evidence="1">
    <location>
        <begin position="15"/>
        <end position="164"/>
    </location>
</feature>
<dbReference type="PANTHER" id="PTHR40032:SF1">
    <property type="entry name" value="EXPORTED PROTEIN"/>
    <property type="match status" value="1"/>
</dbReference>
<keyword evidence="3" id="KW-1185">Reference proteome</keyword>
<dbReference type="OrthoDB" id="9812429at2"/>
<dbReference type="eggNOG" id="ENOG502Z7JI">
    <property type="taxonomic scope" value="Bacteria"/>
</dbReference>
<dbReference type="RefSeq" id="WP_014967081.1">
    <property type="nucleotide sequence ID" value="NC_018664.1"/>
</dbReference>
<proteinExistence type="predicted"/>